<evidence type="ECO:0000313" key="2">
    <source>
        <dbReference type="Proteomes" id="UP000799424"/>
    </source>
</evidence>
<dbReference type="EMBL" id="MU006218">
    <property type="protein sequence ID" value="KAF2831418.1"/>
    <property type="molecule type" value="Genomic_DNA"/>
</dbReference>
<organism evidence="1 2">
    <name type="scientific">Ophiobolus disseminans</name>
    <dbReference type="NCBI Taxonomy" id="1469910"/>
    <lineage>
        <taxon>Eukaryota</taxon>
        <taxon>Fungi</taxon>
        <taxon>Dikarya</taxon>
        <taxon>Ascomycota</taxon>
        <taxon>Pezizomycotina</taxon>
        <taxon>Dothideomycetes</taxon>
        <taxon>Pleosporomycetidae</taxon>
        <taxon>Pleosporales</taxon>
        <taxon>Pleosporineae</taxon>
        <taxon>Phaeosphaeriaceae</taxon>
        <taxon>Ophiobolus</taxon>
    </lineage>
</organism>
<sequence>MAQHEKLLANASTRADRREAHNDTTSLLLRLPGEIRNSIYHYIFGNMVMQTHDTCASSGRISSYLTAHEDHDKSKSVGLRRLRGLLFTRHKVYTETRFLPFQLSIMCIGLYSISALSRCLKGPQRDAIYTFRVAYSTLARNSLLYASMSVGLKSLASFAGIKRVIVTYSSQWSVPSEKKGALVAGMRKDANKAELEVLFEVQK</sequence>
<protein>
    <submittedName>
        <fullName evidence="1">Uncharacterized protein</fullName>
    </submittedName>
</protein>
<accession>A0A6A7AFB6</accession>
<gene>
    <name evidence="1" type="ORF">CC86DRAFT_366783</name>
</gene>
<name>A0A6A7AFB6_9PLEO</name>
<dbReference type="PANTHER" id="PTHR38790:SF4">
    <property type="entry name" value="2EXR DOMAIN-CONTAINING PROTEIN"/>
    <property type="match status" value="1"/>
</dbReference>
<dbReference type="Proteomes" id="UP000799424">
    <property type="component" value="Unassembled WGS sequence"/>
</dbReference>
<reference evidence="1" key="1">
    <citation type="journal article" date="2020" name="Stud. Mycol.">
        <title>101 Dothideomycetes genomes: a test case for predicting lifestyles and emergence of pathogens.</title>
        <authorList>
            <person name="Haridas S."/>
            <person name="Albert R."/>
            <person name="Binder M."/>
            <person name="Bloem J."/>
            <person name="Labutti K."/>
            <person name="Salamov A."/>
            <person name="Andreopoulos B."/>
            <person name="Baker S."/>
            <person name="Barry K."/>
            <person name="Bills G."/>
            <person name="Bluhm B."/>
            <person name="Cannon C."/>
            <person name="Castanera R."/>
            <person name="Culley D."/>
            <person name="Daum C."/>
            <person name="Ezra D."/>
            <person name="Gonzalez J."/>
            <person name="Henrissat B."/>
            <person name="Kuo A."/>
            <person name="Liang C."/>
            <person name="Lipzen A."/>
            <person name="Lutzoni F."/>
            <person name="Magnuson J."/>
            <person name="Mondo S."/>
            <person name="Nolan M."/>
            <person name="Ohm R."/>
            <person name="Pangilinan J."/>
            <person name="Park H.-J."/>
            <person name="Ramirez L."/>
            <person name="Alfaro M."/>
            <person name="Sun H."/>
            <person name="Tritt A."/>
            <person name="Yoshinaga Y."/>
            <person name="Zwiers L.-H."/>
            <person name="Turgeon B."/>
            <person name="Goodwin S."/>
            <person name="Spatafora J."/>
            <person name="Crous P."/>
            <person name="Grigoriev I."/>
        </authorList>
    </citation>
    <scope>NUCLEOTIDE SEQUENCE</scope>
    <source>
        <strain evidence="1">CBS 113818</strain>
    </source>
</reference>
<dbReference type="OrthoDB" id="3675409at2759"/>
<dbReference type="PANTHER" id="PTHR38790">
    <property type="entry name" value="2EXR DOMAIN-CONTAINING PROTEIN-RELATED"/>
    <property type="match status" value="1"/>
</dbReference>
<proteinExistence type="predicted"/>
<keyword evidence="2" id="KW-1185">Reference proteome</keyword>
<dbReference type="AlphaFoldDB" id="A0A6A7AFB6"/>
<evidence type="ECO:0000313" key="1">
    <source>
        <dbReference type="EMBL" id="KAF2831418.1"/>
    </source>
</evidence>